<keyword evidence="3" id="KW-0813">Transport</keyword>
<feature type="domain" description="EamA" evidence="8">
    <location>
        <begin position="24"/>
        <end position="159"/>
    </location>
</feature>
<dbReference type="PANTHER" id="PTHR22911">
    <property type="entry name" value="ACYL-MALONYL CONDENSING ENZYME-RELATED"/>
    <property type="match status" value="1"/>
</dbReference>
<keyword evidence="10" id="KW-1185">Reference proteome</keyword>
<name>D6SQY4_9BACT</name>
<evidence type="ECO:0000259" key="8">
    <source>
        <dbReference type="Pfam" id="PF00892"/>
    </source>
</evidence>
<evidence type="ECO:0000313" key="9">
    <source>
        <dbReference type="EMBL" id="EFI35160.1"/>
    </source>
</evidence>
<evidence type="ECO:0000256" key="5">
    <source>
        <dbReference type="ARBA" id="ARBA00022692"/>
    </source>
</evidence>
<dbReference type="eggNOG" id="COG2962">
    <property type="taxonomic scope" value="Bacteria"/>
</dbReference>
<gene>
    <name evidence="9" type="ORF">Dthio_PD2558</name>
</gene>
<keyword evidence="7" id="KW-0472">Membrane</keyword>
<dbReference type="InterPro" id="IPR004626">
    <property type="entry name" value="RarD"/>
</dbReference>
<comment type="similarity">
    <text evidence="2">Belongs to the EamA transporter family.</text>
</comment>
<dbReference type="GO" id="GO:0005886">
    <property type="term" value="C:plasma membrane"/>
    <property type="evidence" value="ECO:0007669"/>
    <property type="project" value="UniProtKB-SubCell"/>
</dbReference>
<dbReference type="InterPro" id="IPR037185">
    <property type="entry name" value="EmrE-like"/>
</dbReference>
<comment type="caution">
    <text evidence="9">The sequence shown here is derived from an EMBL/GenBank/DDBJ whole genome shotgun (WGS) entry which is preliminary data.</text>
</comment>
<evidence type="ECO:0000256" key="1">
    <source>
        <dbReference type="ARBA" id="ARBA00004651"/>
    </source>
</evidence>
<sequence>MHKTVSSAPLANRPDNSFSNSWGGLLAGMGAFTLWGILPVYWKGLSTVPAAEILCHRILWSFVFVAVFLTLSRRWPEVSSLLRSRKSVLLLGLSSLMLSINWLTYIWGVNAGFVIEASLGYYINPLVNVLLGCLVFRDRLRPLQVMAILLAAAGVLNIVFNYGQVPWIALVLAFTFAAYGLIRKVVRTESLPGLWLETAIISGPALIFLLLSPGRGSFAAMGLQIDILLIGAGLITSLPLLLFAFSARRLRLVEVGILQYIAPTMMFLLGLLVFKEPFSPARLISFIFIWAGIIIYMCESIWFLKKFSPKI</sequence>
<dbReference type="PANTHER" id="PTHR22911:SF137">
    <property type="entry name" value="SOLUTE CARRIER FAMILY 35 MEMBER G2-RELATED"/>
    <property type="match status" value="1"/>
</dbReference>
<evidence type="ECO:0000256" key="4">
    <source>
        <dbReference type="ARBA" id="ARBA00022475"/>
    </source>
</evidence>
<evidence type="ECO:0000256" key="6">
    <source>
        <dbReference type="ARBA" id="ARBA00022989"/>
    </source>
</evidence>
<dbReference type="RefSeq" id="WP_008870474.1">
    <property type="nucleotide sequence ID" value="NZ_ACJN02000002.1"/>
</dbReference>
<proteinExistence type="inferred from homology"/>
<dbReference type="NCBIfam" id="TIGR00688">
    <property type="entry name" value="rarD"/>
    <property type="match status" value="1"/>
</dbReference>
<dbReference type="Proteomes" id="UP000005496">
    <property type="component" value="Unassembled WGS sequence"/>
</dbReference>
<evidence type="ECO:0000313" key="10">
    <source>
        <dbReference type="Proteomes" id="UP000005496"/>
    </source>
</evidence>
<evidence type="ECO:0000256" key="7">
    <source>
        <dbReference type="ARBA" id="ARBA00023136"/>
    </source>
</evidence>
<evidence type="ECO:0000256" key="2">
    <source>
        <dbReference type="ARBA" id="ARBA00007362"/>
    </source>
</evidence>
<keyword evidence="4" id="KW-1003">Cell membrane</keyword>
<dbReference type="SUPFAM" id="SSF103481">
    <property type="entry name" value="Multidrug resistance efflux transporter EmrE"/>
    <property type="match status" value="2"/>
</dbReference>
<evidence type="ECO:0000256" key="3">
    <source>
        <dbReference type="ARBA" id="ARBA00022448"/>
    </source>
</evidence>
<organism evidence="9 10">
    <name type="scientific">Desulfonatronospira thiodismutans ASO3-1</name>
    <dbReference type="NCBI Taxonomy" id="555779"/>
    <lineage>
        <taxon>Bacteria</taxon>
        <taxon>Pseudomonadati</taxon>
        <taxon>Thermodesulfobacteriota</taxon>
        <taxon>Desulfovibrionia</taxon>
        <taxon>Desulfovibrionales</taxon>
        <taxon>Desulfonatronovibrionaceae</taxon>
        <taxon>Desulfonatronospira</taxon>
    </lineage>
</organism>
<dbReference type="OrthoDB" id="369870at2"/>
<dbReference type="InterPro" id="IPR000620">
    <property type="entry name" value="EamA_dom"/>
</dbReference>
<reference evidence="9" key="1">
    <citation type="submission" date="2010-05" db="EMBL/GenBank/DDBJ databases">
        <title>The draft genome of Desulfonatronospira thiodismutans ASO3-1.</title>
        <authorList>
            <consortium name="US DOE Joint Genome Institute (JGI-PGF)"/>
            <person name="Lucas S."/>
            <person name="Copeland A."/>
            <person name="Lapidus A."/>
            <person name="Cheng J.-F."/>
            <person name="Bruce D."/>
            <person name="Goodwin L."/>
            <person name="Pitluck S."/>
            <person name="Chertkov O."/>
            <person name="Brettin T."/>
            <person name="Detter J.C."/>
            <person name="Han C."/>
            <person name="Land M.L."/>
            <person name="Hauser L."/>
            <person name="Kyrpides N."/>
            <person name="Mikhailova N."/>
            <person name="Muyzer G."/>
            <person name="Woyke T."/>
        </authorList>
    </citation>
    <scope>NUCLEOTIDE SEQUENCE [LARGE SCALE GENOMIC DNA]</scope>
    <source>
        <strain evidence="9">ASO3-1</strain>
    </source>
</reference>
<accession>D6SQY4</accession>
<keyword evidence="6" id="KW-1133">Transmembrane helix</keyword>
<dbReference type="EMBL" id="ACJN02000002">
    <property type="protein sequence ID" value="EFI35160.1"/>
    <property type="molecule type" value="Genomic_DNA"/>
</dbReference>
<protein>
    <submittedName>
        <fullName evidence="9">RarD protein, DMT superfamily transporter</fullName>
    </submittedName>
</protein>
<keyword evidence="5" id="KW-0812">Transmembrane</keyword>
<dbReference type="AlphaFoldDB" id="D6SQY4"/>
<dbReference type="Pfam" id="PF00892">
    <property type="entry name" value="EamA"/>
    <property type="match status" value="1"/>
</dbReference>
<comment type="subcellular location">
    <subcellularLocation>
        <location evidence="1">Cell membrane</location>
        <topology evidence="1">Multi-pass membrane protein</topology>
    </subcellularLocation>
</comment>